<comment type="caution">
    <text evidence="3">The sequence shown here is derived from an EMBL/GenBank/DDBJ whole genome shotgun (WGS) entry which is preliminary data.</text>
</comment>
<keyword evidence="3" id="KW-0548">Nucleotidyltransferase</keyword>
<dbReference type="PANTHER" id="PTHR34047:SF8">
    <property type="entry name" value="PROTEIN YKFC"/>
    <property type="match status" value="1"/>
</dbReference>
<dbReference type="Pfam" id="PF00078">
    <property type="entry name" value="RVT_1"/>
    <property type="match status" value="1"/>
</dbReference>
<accession>A0A368K563</accession>
<comment type="similarity">
    <text evidence="1">Belongs to the bacterial reverse transcriptase family.</text>
</comment>
<dbReference type="RefSeq" id="WP_114441153.1">
    <property type="nucleotide sequence ID" value="NZ_QOZG01000005.1"/>
</dbReference>
<evidence type="ECO:0000313" key="3">
    <source>
        <dbReference type="EMBL" id="RCS23512.1"/>
    </source>
</evidence>
<name>A0A368K563_9HYPH</name>
<dbReference type="PROSITE" id="PS50878">
    <property type="entry name" value="RT_POL"/>
    <property type="match status" value="1"/>
</dbReference>
<dbReference type="AlphaFoldDB" id="A0A368K563"/>
<keyword evidence="4" id="KW-1185">Reference proteome</keyword>
<dbReference type="Proteomes" id="UP000253420">
    <property type="component" value="Unassembled WGS sequence"/>
</dbReference>
<reference evidence="3 4" key="1">
    <citation type="submission" date="2018-07" db="EMBL/GenBank/DDBJ databases">
        <title>The draft genome of Phyllobacterium salinisoli.</title>
        <authorList>
            <person name="Liu L."/>
            <person name="Li L."/>
            <person name="Zhang X."/>
            <person name="Liang L."/>
        </authorList>
    </citation>
    <scope>NUCLEOTIDE SEQUENCE [LARGE SCALE GENOMIC DNA]</scope>
    <source>
        <strain evidence="3 4">LLAN61</strain>
    </source>
</reference>
<evidence type="ECO:0000256" key="1">
    <source>
        <dbReference type="ARBA" id="ARBA00034120"/>
    </source>
</evidence>
<dbReference type="PANTHER" id="PTHR34047">
    <property type="entry name" value="NUCLEAR INTRON MATURASE 1, MITOCHONDRIAL-RELATED"/>
    <property type="match status" value="1"/>
</dbReference>
<dbReference type="InterPro" id="IPR043502">
    <property type="entry name" value="DNA/RNA_pol_sf"/>
</dbReference>
<sequence>MTPRQLFEREFSVDNLKVIFNERIAQTATTGKDGVAPAAFGASLEQEIVRTISKVRAKTYCFTTYKQRLVLKGAGKPPREISIATVRDRLVLRALTNILMECFSERRLPAPHHFVRELSELVRPLDDTYSFVQIDVRDFYPSIVHTHLMCRLRSKIRSAEILHVIESAIRTPTGSKEAINSVGVPQGLSISNILSAIYMTRFDELMHSKYAYFRYVDDIVIVCRSDKAKKTLSSVARKLKEIGLTCHELSNNGKTKISSISSGIDYLGYNLSPNSISVRKSSYKRMMDNIIAVLTAAKHTANHTKILMRLNIKITGCIFNEKRMGWMFFFSMTSDIKQLRRLDNFVSRAWRRAGLDKFGKPKRFVKSYYEIRYNLKETKYIPKFDEYSTDQKAKLIADMEVKNFDEVRSWSVERINRTFLRLVRKEVAELERDVTPIS</sequence>
<organism evidence="3 4">
    <name type="scientific">Phyllobacterium salinisoli</name>
    <dbReference type="NCBI Taxonomy" id="1899321"/>
    <lineage>
        <taxon>Bacteria</taxon>
        <taxon>Pseudomonadati</taxon>
        <taxon>Pseudomonadota</taxon>
        <taxon>Alphaproteobacteria</taxon>
        <taxon>Hyphomicrobiales</taxon>
        <taxon>Phyllobacteriaceae</taxon>
        <taxon>Phyllobacterium</taxon>
    </lineage>
</organism>
<dbReference type="InterPro" id="IPR000477">
    <property type="entry name" value="RT_dom"/>
</dbReference>
<dbReference type="SUPFAM" id="SSF56672">
    <property type="entry name" value="DNA/RNA polymerases"/>
    <property type="match status" value="1"/>
</dbReference>
<dbReference type="OrthoDB" id="9793236at2"/>
<dbReference type="GO" id="GO:0003964">
    <property type="term" value="F:RNA-directed DNA polymerase activity"/>
    <property type="evidence" value="ECO:0007669"/>
    <property type="project" value="UniProtKB-KW"/>
</dbReference>
<keyword evidence="3" id="KW-0695">RNA-directed DNA polymerase</keyword>
<gene>
    <name evidence="3" type="ORF">DUT91_14700</name>
</gene>
<proteinExistence type="inferred from homology"/>
<dbReference type="InterPro" id="IPR051083">
    <property type="entry name" value="GrpII_Intron_Splice-Mob/Def"/>
</dbReference>
<evidence type="ECO:0000313" key="4">
    <source>
        <dbReference type="Proteomes" id="UP000253420"/>
    </source>
</evidence>
<evidence type="ECO:0000259" key="2">
    <source>
        <dbReference type="PROSITE" id="PS50878"/>
    </source>
</evidence>
<keyword evidence="3" id="KW-0808">Transferase</keyword>
<protein>
    <submittedName>
        <fullName evidence="3">RNA-directed DNA polymerase (Reverse transcriptase) protein</fullName>
    </submittedName>
</protein>
<dbReference type="EMBL" id="QOZG01000005">
    <property type="protein sequence ID" value="RCS23512.1"/>
    <property type="molecule type" value="Genomic_DNA"/>
</dbReference>
<feature type="domain" description="Reverse transcriptase" evidence="2">
    <location>
        <begin position="51"/>
        <end position="271"/>
    </location>
</feature>